<comment type="caution">
    <text evidence="2">The sequence shown here is derived from an EMBL/GenBank/DDBJ whole genome shotgun (WGS) entry which is preliminary data.</text>
</comment>
<accession>A0A9W7AS23</accession>
<proteinExistence type="predicted"/>
<evidence type="ECO:0000313" key="3">
    <source>
        <dbReference type="Proteomes" id="UP001165082"/>
    </source>
</evidence>
<dbReference type="EMBL" id="BRXZ01001690">
    <property type="protein sequence ID" value="GMH76694.1"/>
    <property type="molecule type" value="Genomic_DNA"/>
</dbReference>
<organism evidence="2 3">
    <name type="scientific">Triparma retinervis</name>
    <dbReference type="NCBI Taxonomy" id="2557542"/>
    <lineage>
        <taxon>Eukaryota</taxon>
        <taxon>Sar</taxon>
        <taxon>Stramenopiles</taxon>
        <taxon>Ochrophyta</taxon>
        <taxon>Bolidophyceae</taxon>
        <taxon>Parmales</taxon>
        <taxon>Triparmaceae</taxon>
        <taxon>Triparma</taxon>
    </lineage>
</organism>
<keyword evidence="1" id="KW-1133">Transmembrane helix</keyword>
<feature type="transmembrane region" description="Helical" evidence="1">
    <location>
        <begin position="72"/>
        <end position="92"/>
    </location>
</feature>
<gene>
    <name evidence="2" type="ORF">TrRE_jg7843</name>
</gene>
<dbReference type="Proteomes" id="UP001165082">
    <property type="component" value="Unassembled WGS sequence"/>
</dbReference>
<protein>
    <submittedName>
        <fullName evidence="2">Uncharacterized protein</fullName>
    </submittedName>
</protein>
<evidence type="ECO:0000256" key="1">
    <source>
        <dbReference type="SAM" id="Phobius"/>
    </source>
</evidence>
<keyword evidence="1" id="KW-0472">Membrane</keyword>
<dbReference type="AlphaFoldDB" id="A0A9W7AS23"/>
<sequence length="101" mass="11708">MEQQSLSREDAEKEYKKFKMNPNDYALEKGEEYYASLGYKSLMDGVISEAEKEGRGDEVRDRISKFKRDSQLKAYAVIGTVIVVFFALKLQYEADPSFFNK</sequence>
<keyword evidence="3" id="KW-1185">Reference proteome</keyword>
<evidence type="ECO:0000313" key="2">
    <source>
        <dbReference type="EMBL" id="GMH76694.1"/>
    </source>
</evidence>
<keyword evidence="1" id="KW-0812">Transmembrane</keyword>
<reference evidence="2" key="1">
    <citation type="submission" date="2022-07" db="EMBL/GenBank/DDBJ databases">
        <title>Genome analysis of Parmales, a sister group of diatoms, reveals the evolutionary specialization of diatoms from phago-mixotrophs to photoautotrophs.</title>
        <authorList>
            <person name="Ban H."/>
            <person name="Sato S."/>
            <person name="Yoshikawa S."/>
            <person name="Kazumasa Y."/>
            <person name="Nakamura Y."/>
            <person name="Ichinomiya M."/>
            <person name="Saitoh K."/>
            <person name="Sato N."/>
            <person name="Blanc-Mathieu R."/>
            <person name="Endo H."/>
            <person name="Kuwata A."/>
            <person name="Ogata H."/>
        </authorList>
    </citation>
    <scope>NUCLEOTIDE SEQUENCE</scope>
</reference>
<dbReference type="OrthoDB" id="187286at2759"/>
<name>A0A9W7AS23_9STRA</name>